<dbReference type="Pfam" id="PF02682">
    <property type="entry name" value="CT_C_D"/>
    <property type="match status" value="1"/>
</dbReference>
<keyword evidence="2 5" id="KW-0378">Hydrolase</keyword>
<proteinExistence type="predicted"/>
<dbReference type="EMBL" id="CP033065">
    <property type="protein sequence ID" value="AYM86588.1"/>
    <property type="molecule type" value="Genomic_DNA"/>
</dbReference>
<dbReference type="GO" id="GO:0005524">
    <property type="term" value="F:ATP binding"/>
    <property type="evidence" value="ECO:0007669"/>
    <property type="project" value="UniProtKB-KW"/>
</dbReference>
<dbReference type="InterPro" id="IPR010016">
    <property type="entry name" value="PxpB"/>
</dbReference>
<evidence type="ECO:0000259" key="4">
    <source>
        <dbReference type="SMART" id="SM00796"/>
    </source>
</evidence>
<evidence type="ECO:0000256" key="3">
    <source>
        <dbReference type="ARBA" id="ARBA00022840"/>
    </source>
</evidence>
<accession>A0AAD0TYS4</accession>
<dbReference type="Proteomes" id="UP000279995">
    <property type="component" value="Chromosome I"/>
</dbReference>
<dbReference type="SMART" id="SM00796">
    <property type="entry name" value="AHS1"/>
    <property type="match status" value="1"/>
</dbReference>
<evidence type="ECO:0000256" key="1">
    <source>
        <dbReference type="ARBA" id="ARBA00022741"/>
    </source>
</evidence>
<dbReference type="GO" id="GO:0017168">
    <property type="term" value="F:5-oxoprolinase (ATP-hydrolyzing) activity"/>
    <property type="evidence" value="ECO:0007669"/>
    <property type="project" value="UniProtKB-EC"/>
</dbReference>
<reference evidence="5 6" key="1">
    <citation type="submission" date="2018-10" db="EMBL/GenBank/DDBJ databases">
        <title>Complete Genome Sequence and Transcriptomic Profiles of a Marine Bacterium, Pseudoalteromonas agarivorans Hao 2018.</title>
        <authorList>
            <person name="Hao L."/>
        </authorList>
    </citation>
    <scope>NUCLEOTIDE SEQUENCE [LARGE SCALE GENOMIC DNA]</scope>
    <source>
        <strain evidence="5 6">Hao 2018</strain>
    </source>
</reference>
<sequence>MTAFLQVFTLTNNSLLLDATQHKQNNVLDTQKKIWALTKQLKKSNEFIDLVPGMNSLTLYLKSASNLKKWQNALPDLWDKVQATTFKGTHHKIHTTYDGEDLDFVAKQTNLTPQQIIQIHSQATYHVLFLGFQPGFAYLYGLDSRLHIPRRDTPRTKVPKGAVALGAEQTAIYPAETPGGWHIIGHTNTPLFDSTHSDPCLFKPGDTLSFVSINTMQGA</sequence>
<dbReference type="PANTHER" id="PTHR34698">
    <property type="entry name" value="5-OXOPROLINASE SUBUNIT B"/>
    <property type="match status" value="1"/>
</dbReference>
<dbReference type="InterPro" id="IPR029000">
    <property type="entry name" value="Cyclophilin-like_dom_sf"/>
</dbReference>
<dbReference type="Gene3D" id="2.40.100.10">
    <property type="entry name" value="Cyclophilin-like"/>
    <property type="match status" value="1"/>
</dbReference>
<dbReference type="RefSeq" id="WP_121637442.1">
    <property type="nucleotide sequence ID" value="NZ_CP033065.1"/>
</dbReference>
<evidence type="ECO:0000313" key="6">
    <source>
        <dbReference type="Proteomes" id="UP000279995"/>
    </source>
</evidence>
<feature type="domain" description="Carboxyltransferase" evidence="4">
    <location>
        <begin position="5"/>
        <end position="202"/>
    </location>
</feature>
<keyword evidence="1" id="KW-0547">Nucleotide-binding</keyword>
<dbReference type="NCBIfam" id="TIGR00370">
    <property type="entry name" value="5-oxoprolinase subunit PxpB"/>
    <property type="match status" value="1"/>
</dbReference>
<evidence type="ECO:0000313" key="5">
    <source>
        <dbReference type="EMBL" id="AYM86588.1"/>
    </source>
</evidence>
<dbReference type="InterPro" id="IPR003833">
    <property type="entry name" value="CT_C_D"/>
</dbReference>
<keyword evidence="3" id="KW-0067">ATP-binding</keyword>
<evidence type="ECO:0000256" key="2">
    <source>
        <dbReference type="ARBA" id="ARBA00022801"/>
    </source>
</evidence>
<organism evidence="5 6">
    <name type="scientific">Pseudoalteromonas agarivorans</name>
    <dbReference type="NCBI Taxonomy" id="176102"/>
    <lineage>
        <taxon>Bacteria</taxon>
        <taxon>Pseudomonadati</taxon>
        <taxon>Pseudomonadota</taxon>
        <taxon>Gammaproteobacteria</taxon>
        <taxon>Alteromonadales</taxon>
        <taxon>Pseudoalteromonadaceae</taxon>
        <taxon>Pseudoalteromonas</taxon>
    </lineage>
</organism>
<dbReference type="PANTHER" id="PTHR34698:SF2">
    <property type="entry name" value="5-OXOPROLINASE SUBUNIT B"/>
    <property type="match status" value="1"/>
</dbReference>
<dbReference type="AlphaFoldDB" id="A0AAD0TYS4"/>
<name>A0AAD0TYS4_9GAMM</name>
<gene>
    <name evidence="5" type="primary">pxpB</name>
    <name evidence="5" type="ORF">D9T18_07650</name>
</gene>
<dbReference type="SUPFAM" id="SSF50891">
    <property type="entry name" value="Cyclophilin-like"/>
    <property type="match status" value="1"/>
</dbReference>
<dbReference type="EC" id="3.5.2.9" evidence="5"/>
<protein>
    <submittedName>
        <fullName evidence="5">5-oxoprolinase subunit PxpB</fullName>
        <ecNumber evidence="5">3.5.2.9</ecNumber>
    </submittedName>
</protein>